<feature type="transmembrane region" description="Helical" evidence="1">
    <location>
        <begin position="178"/>
        <end position="199"/>
    </location>
</feature>
<keyword evidence="1" id="KW-0472">Membrane</keyword>
<protein>
    <submittedName>
        <fullName evidence="2">Fk506-binding 2</fullName>
    </submittedName>
</protein>
<dbReference type="EMBL" id="JAAOAS010000162">
    <property type="protein sequence ID" value="KAF5588807.1"/>
    <property type="molecule type" value="Genomic_DNA"/>
</dbReference>
<dbReference type="Proteomes" id="UP000546213">
    <property type="component" value="Unassembled WGS sequence"/>
</dbReference>
<dbReference type="OrthoDB" id="431202at2759"/>
<sequence length="264" mass="29379">MSVSASVQALVTVTSSTSTSSQTPTQDSISTHCHLDSSFAFLIQGGLGFLALLTLVYKRWHERPQRALKVWLFDVSKQVVGSLLLHILNVLMSVLPGGLDVTKPTSSRVEVNEPSPCASYLLHIALDTTIGIPMVIIFQNLLAKIAQLTPFGQPPESIQSGYYGNPPDIKWWLKQSTIYFTALVGMKISVFVILITLPWIVSVGDWTLTWMNGNQELEIVFVMMVFPLTMNAMQYYIIDSFIKNQTEHLLLPSAESEMDSRGRN</sequence>
<evidence type="ECO:0000313" key="3">
    <source>
        <dbReference type="Proteomes" id="UP000546213"/>
    </source>
</evidence>
<keyword evidence="3" id="KW-1185">Reference proteome</keyword>
<gene>
    <name evidence="2" type="ORF">FPCIR_7020</name>
</gene>
<dbReference type="PANTHER" id="PTHR31735:SF1">
    <property type="entry name" value="VACUOLAR MEMBRANE PROTEIN YPL162C"/>
    <property type="match status" value="1"/>
</dbReference>
<name>A0A8H5LBE1_9HYPO</name>
<dbReference type="Pfam" id="PF12400">
    <property type="entry name" value="STIMATE"/>
    <property type="match status" value="1"/>
</dbReference>
<accession>A0A8H5LBE1</accession>
<feature type="transmembrane region" description="Helical" evidence="1">
    <location>
        <begin position="78"/>
        <end position="99"/>
    </location>
</feature>
<organism evidence="2 3">
    <name type="scientific">Fusarium pseudocircinatum</name>
    <dbReference type="NCBI Taxonomy" id="56676"/>
    <lineage>
        <taxon>Eukaryota</taxon>
        <taxon>Fungi</taxon>
        <taxon>Dikarya</taxon>
        <taxon>Ascomycota</taxon>
        <taxon>Pezizomycotina</taxon>
        <taxon>Sordariomycetes</taxon>
        <taxon>Hypocreomycetidae</taxon>
        <taxon>Hypocreales</taxon>
        <taxon>Nectriaceae</taxon>
        <taxon>Fusarium</taxon>
        <taxon>Fusarium fujikuroi species complex</taxon>
    </lineage>
</organism>
<comment type="caution">
    <text evidence="2">The sequence shown here is derived from an EMBL/GenBank/DDBJ whole genome shotgun (WGS) entry which is preliminary data.</text>
</comment>
<dbReference type="PANTHER" id="PTHR31735">
    <property type="entry name" value="VACUOLAR MEMBRANE PROTEIN YPL162C"/>
    <property type="match status" value="1"/>
</dbReference>
<proteinExistence type="predicted"/>
<evidence type="ECO:0000313" key="2">
    <source>
        <dbReference type="EMBL" id="KAF5588807.1"/>
    </source>
</evidence>
<reference evidence="2 3" key="1">
    <citation type="submission" date="2020-05" db="EMBL/GenBank/DDBJ databases">
        <title>Identification and distribution of gene clusters putatively required for synthesis of sphingolipid metabolism inhibitors in phylogenetically diverse species of the filamentous fungus Fusarium.</title>
        <authorList>
            <person name="Kim H.-S."/>
            <person name="Busman M."/>
            <person name="Brown D.W."/>
            <person name="Divon H."/>
            <person name="Uhlig S."/>
            <person name="Proctor R.H."/>
        </authorList>
    </citation>
    <scope>NUCLEOTIDE SEQUENCE [LARGE SCALE GENOMIC DNA]</scope>
    <source>
        <strain evidence="2 3">NRRL 36939</strain>
    </source>
</reference>
<evidence type="ECO:0000256" key="1">
    <source>
        <dbReference type="SAM" id="Phobius"/>
    </source>
</evidence>
<feature type="transmembrane region" description="Helical" evidence="1">
    <location>
        <begin position="219"/>
        <end position="238"/>
    </location>
</feature>
<dbReference type="GO" id="GO:0016020">
    <property type="term" value="C:membrane"/>
    <property type="evidence" value="ECO:0007669"/>
    <property type="project" value="TreeGrafter"/>
</dbReference>
<keyword evidence="1" id="KW-1133">Transmembrane helix</keyword>
<feature type="transmembrane region" description="Helical" evidence="1">
    <location>
        <begin position="119"/>
        <end position="138"/>
    </location>
</feature>
<dbReference type="AlphaFoldDB" id="A0A8H5LBE1"/>
<dbReference type="InterPro" id="IPR022127">
    <property type="entry name" value="STIMATE/YPL162C"/>
</dbReference>
<keyword evidence="1" id="KW-0812">Transmembrane</keyword>
<feature type="transmembrane region" description="Helical" evidence="1">
    <location>
        <begin position="37"/>
        <end position="57"/>
    </location>
</feature>